<organism evidence="3 4">
    <name type="scientific">Mucilaginibacter arboris</name>
    <dbReference type="NCBI Taxonomy" id="2682090"/>
    <lineage>
        <taxon>Bacteria</taxon>
        <taxon>Pseudomonadati</taxon>
        <taxon>Bacteroidota</taxon>
        <taxon>Sphingobacteriia</taxon>
        <taxon>Sphingobacteriales</taxon>
        <taxon>Sphingobacteriaceae</taxon>
        <taxon>Mucilaginibacter</taxon>
    </lineage>
</organism>
<dbReference type="PANTHER" id="PTHR37423:SF2">
    <property type="entry name" value="MEMBRANE-BOUND LYTIC MUREIN TRANSGLYCOSYLASE C"/>
    <property type="match status" value="1"/>
</dbReference>
<dbReference type="InterPro" id="IPR023346">
    <property type="entry name" value="Lysozyme-like_dom_sf"/>
</dbReference>
<dbReference type="RefSeq" id="WP_157565895.1">
    <property type="nucleotide sequence ID" value="NZ_WPIK01000006.1"/>
</dbReference>
<dbReference type="Pfam" id="PF01464">
    <property type="entry name" value="SLT"/>
    <property type="match status" value="1"/>
</dbReference>
<protein>
    <submittedName>
        <fullName evidence="3">Transglycosylase SLT domain-containing protein</fullName>
    </submittedName>
</protein>
<dbReference type="Proteomes" id="UP000462014">
    <property type="component" value="Unassembled WGS sequence"/>
</dbReference>
<evidence type="ECO:0000259" key="2">
    <source>
        <dbReference type="Pfam" id="PF01464"/>
    </source>
</evidence>
<dbReference type="AlphaFoldDB" id="A0A7K1SW09"/>
<accession>A0A7K1SW09</accession>
<dbReference type="EMBL" id="WPIK01000006">
    <property type="protein sequence ID" value="MVN21511.1"/>
    <property type="molecule type" value="Genomic_DNA"/>
</dbReference>
<dbReference type="Gene3D" id="1.10.530.10">
    <property type="match status" value="1"/>
</dbReference>
<proteinExistence type="inferred from homology"/>
<evidence type="ECO:0000313" key="4">
    <source>
        <dbReference type="Proteomes" id="UP000462014"/>
    </source>
</evidence>
<comment type="caution">
    <text evidence="3">The sequence shown here is derived from an EMBL/GenBank/DDBJ whole genome shotgun (WGS) entry which is preliminary data.</text>
</comment>
<feature type="domain" description="Transglycosylase SLT" evidence="2">
    <location>
        <begin position="111"/>
        <end position="207"/>
    </location>
</feature>
<dbReference type="InterPro" id="IPR008258">
    <property type="entry name" value="Transglycosylase_SLT_dom_1"/>
</dbReference>
<evidence type="ECO:0000313" key="3">
    <source>
        <dbReference type="EMBL" id="MVN21511.1"/>
    </source>
</evidence>
<name>A0A7K1SW09_9SPHI</name>
<sequence>MYKKHLITCSVIVVLFVMSKLFIYSTTLKKTVEKAQPKGDNDVVVSEAPDASNELNFANEPVPVHDPKVAVKLEHSLKQHSFKRLQTNKLHYRAAKLFTVIEPILKHYGIPDDFKYIPIVESNLEAGVSPKGAKGLWQFLPGTARTYGLKVNSAHDERLNLKKSTVAACRYLRELYGEFHNWTLVAAAYNNGSIKLARQMKKQKKHNYFRLHLNHETGRYIYDLVAVKQMITRPGELGYQSIEPDSVAFN</sequence>
<gene>
    <name evidence="3" type="ORF">GO621_08170</name>
</gene>
<reference evidence="3 4" key="1">
    <citation type="submission" date="2019-12" db="EMBL/GenBank/DDBJ databases">
        <title>Mucilaginibacter sp. HMF7410 genome sequencing and assembly.</title>
        <authorList>
            <person name="Kang H."/>
            <person name="Cha I."/>
            <person name="Kim H."/>
            <person name="Joh K."/>
        </authorList>
    </citation>
    <scope>NUCLEOTIDE SEQUENCE [LARGE SCALE GENOMIC DNA]</scope>
    <source>
        <strain evidence="3 4">HMF7410</strain>
    </source>
</reference>
<dbReference type="CDD" id="cd16894">
    <property type="entry name" value="MltD-like"/>
    <property type="match status" value="1"/>
</dbReference>
<dbReference type="SUPFAM" id="SSF53955">
    <property type="entry name" value="Lysozyme-like"/>
    <property type="match status" value="1"/>
</dbReference>
<comment type="similarity">
    <text evidence="1">Belongs to the transglycosylase Slt family.</text>
</comment>
<keyword evidence="4" id="KW-1185">Reference proteome</keyword>
<evidence type="ECO:0000256" key="1">
    <source>
        <dbReference type="ARBA" id="ARBA00007734"/>
    </source>
</evidence>
<dbReference type="PANTHER" id="PTHR37423">
    <property type="entry name" value="SOLUBLE LYTIC MUREIN TRANSGLYCOSYLASE-RELATED"/>
    <property type="match status" value="1"/>
</dbReference>